<dbReference type="Proteomes" id="UP000580910">
    <property type="component" value="Unassembled WGS sequence"/>
</dbReference>
<name>A0A7W3P8Y8_9ACTN</name>
<feature type="domain" description="Solute-binding protein family 3/N-terminal" evidence="8">
    <location>
        <begin position="51"/>
        <end position="281"/>
    </location>
</feature>
<dbReference type="RefSeq" id="WP_182537949.1">
    <property type="nucleotide sequence ID" value="NZ_JACGXA010000001.1"/>
</dbReference>
<dbReference type="EMBL" id="JACGXA010000001">
    <property type="protein sequence ID" value="MBA8803130.1"/>
    <property type="molecule type" value="Genomic_DNA"/>
</dbReference>
<comment type="subcellular location">
    <subcellularLocation>
        <location evidence="1">Periplasm</location>
    </subcellularLocation>
</comment>
<gene>
    <name evidence="9" type="ORF">FB382_001421</name>
</gene>
<dbReference type="Pfam" id="PF09084">
    <property type="entry name" value="NMT1"/>
    <property type="match status" value="1"/>
</dbReference>
<organism evidence="9 10">
    <name type="scientific">Nocardioides ginsengisegetis</name>
    <dbReference type="NCBI Taxonomy" id="661491"/>
    <lineage>
        <taxon>Bacteria</taxon>
        <taxon>Bacillati</taxon>
        <taxon>Actinomycetota</taxon>
        <taxon>Actinomycetes</taxon>
        <taxon>Propionibacteriales</taxon>
        <taxon>Nocardioidaceae</taxon>
        <taxon>Nocardioides</taxon>
    </lineage>
</organism>
<dbReference type="GO" id="GO:0042626">
    <property type="term" value="F:ATPase-coupled transmembrane transporter activity"/>
    <property type="evidence" value="ECO:0007669"/>
    <property type="project" value="InterPro"/>
</dbReference>
<feature type="chain" id="PRO_5038822264" description="Putative aliphatic sulfonates-binding protein" evidence="7">
    <location>
        <begin position="28"/>
        <end position="340"/>
    </location>
</feature>
<dbReference type="InterPro" id="IPR001638">
    <property type="entry name" value="Solute-binding_3/MltF_N"/>
</dbReference>
<evidence type="ECO:0000256" key="5">
    <source>
        <dbReference type="ARBA" id="ARBA00055538"/>
    </source>
</evidence>
<dbReference type="InterPro" id="IPR006311">
    <property type="entry name" value="TAT_signal"/>
</dbReference>
<dbReference type="FunFam" id="3.40.190.10:FF:000050">
    <property type="entry name" value="Sulfonate ABC transporter substrate-binding protein"/>
    <property type="match status" value="1"/>
</dbReference>
<evidence type="ECO:0000313" key="10">
    <source>
        <dbReference type="Proteomes" id="UP000580910"/>
    </source>
</evidence>
<feature type="signal peptide" evidence="7">
    <location>
        <begin position="1"/>
        <end position="27"/>
    </location>
</feature>
<protein>
    <recommendedName>
        <fullName evidence="6">Putative aliphatic sulfonates-binding protein</fullName>
    </recommendedName>
</protein>
<comment type="function">
    <text evidence="5">Part of a binding-protein-dependent transport system for aliphatic sulfonates. Putative binding protein.</text>
</comment>
<dbReference type="AlphaFoldDB" id="A0A7W3P8Y8"/>
<dbReference type="PANTHER" id="PTHR30024:SF48">
    <property type="entry name" value="ABC TRANSPORTER SUBSTRATE-BINDING PROTEIN"/>
    <property type="match status" value="1"/>
</dbReference>
<dbReference type="SUPFAM" id="SSF53850">
    <property type="entry name" value="Periplasmic binding protein-like II"/>
    <property type="match status" value="1"/>
</dbReference>
<dbReference type="CDD" id="cd13558">
    <property type="entry name" value="PBP2_SsuA_like_2"/>
    <property type="match status" value="1"/>
</dbReference>
<evidence type="ECO:0000256" key="1">
    <source>
        <dbReference type="ARBA" id="ARBA00004418"/>
    </source>
</evidence>
<comment type="similarity">
    <text evidence="2">Belongs to the bacterial solute-binding protein SsuA/TauA family.</text>
</comment>
<dbReference type="GO" id="GO:0016020">
    <property type="term" value="C:membrane"/>
    <property type="evidence" value="ECO:0007669"/>
    <property type="project" value="InterPro"/>
</dbReference>
<evidence type="ECO:0000313" key="9">
    <source>
        <dbReference type="EMBL" id="MBA8803130.1"/>
    </source>
</evidence>
<keyword evidence="10" id="KW-1185">Reference proteome</keyword>
<sequence>MSTPIPRTRRTLLAAAGALLGLSMLSACGGAATGNEGAVKSDGSVDLSKVTLIVGDQKGGSKALLQAAGELDDLPYEVQWQEFTSGPPLLEALNAGSIHIGGVGNTPPLFAAAAKGTFQAVQAATYGGTGDAIVVPKDSPIKSVSDLKGKTVGVAEGSSANYNLLAQLDKAGLKYSDVSVQNLQPADALAAFSSGHLDAWAIWEPFTSQAEKEAGARVITTGKGLVNGYVFQIASQAALDDPATTAALKDYVGRIAKAQVWSSTHKEEWAKVWSEETGLSEDITLAATKKRDVSLVPITQEVIDSEQGMADAFSENGLLPGKIDVSPFFSDAFNDDTTGK</sequence>
<dbReference type="PANTHER" id="PTHR30024">
    <property type="entry name" value="ALIPHATIC SULFONATES-BINDING PROTEIN-RELATED"/>
    <property type="match status" value="1"/>
</dbReference>
<keyword evidence="4 7" id="KW-0732">Signal</keyword>
<dbReference type="NCBIfam" id="TIGR01728">
    <property type="entry name" value="SsuA_fam"/>
    <property type="match status" value="1"/>
</dbReference>
<evidence type="ECO:0000256" key="3">
    <source>
        <dbReference type="ARBA" id="ARBA00022448"/>
    </source>
</evidence>
<dbReference type="PROSITE" id="PS51318">
    <property type="entry name" value="TAT"/>
    <property type="match status" value="1"/>
</dbReference>
<evidence type="ECO:0000256" key="2">
    <source>
        <dbReference type="ARBA" id="ARBA00010742"/>
    </source>
</evidence>
<dbReference type="GO" id="GO:0042597">
    <property type="term" value="C:periplasmic space"/>
    <property type="evidence" value="ECO:0007669"/>
    <property type="project" value="UniProtKB-SubCell"/>
</dbReference>
<reference evidence="9 10" key="1">
    <citation type="submission" date="2020-07" db="EMBL/GenBank/DDBJ databases">
        <title>Sequencing the genomes of 1000 actinobacteria strains.</title>
        <authorList>
            <person name="Klenk H.-P."/>
        </authorList>
    </citation>
    <scope>NUCLEOTIDE SEQUENCE [LARGE SCALE GENOMIC DNA]</scope>
    <source>
        <strain evidence="9 10">DSM 21349</strain>
    </source>
</reference>
<accession>A0A7W3P8Y8</accession>
<evidence type="ECO:0000259" key="8">
    <source>
        <dbReference type="SMART" id="SM00062"/>
    </source>
</evidence>
<dbReference type="Gene3D" id="3.40.190.10">
    <property type="entry name" value="Periplasmic binding protein-like II"/>
    <property type="match status" value="2"/>
</dbReference>
<comment type="caution">
    <text evidence="9">The sequence shown here is derived from an EMBL/GenBank/DDBJ whole genome shotgun (WGS) entry which is preliminary data.</text>
</comment>
<evidence type="ECO:0000256" key="7">
    <source>
        <dbReference type="SAM" id="SignalP"/>
    </source>
</evidence>
<dbReference type="InterPro" id="IPR010067">
    <property type="entry name" value="ABC_SsuA_sub-bd"/>
</dbReference>
<dbReference type="InterPro" id="IPR015168">
    <property type="entry name" value="SsuA/THI5"/>
</dbReference>
<keyword evidence="3" id="KW-0813">Transport</keyword>
<evidence type="ECO:0000256" key="4">
    <source>
        <dbReference type="ARBA" id="ARBA00022729"/>
    </source>
</evidence>
<dbReference type="SMART" id="SM00062">
    <property type="entry name" value="PBPb"/>
    <property type="match status" value="1"/>
</dbReference>
<dbReference type="PROSITE" id="PS51257">
    <property type="entry name" value="PROKAR_LIPOPROTEIN"/>
    <property type="match status" value="1"/>
</dbReference>
<proteinExistence type="inferred from homology"/>
<evidence type="ECO:0000256" key="6">
    <source>
        <dbReference type="ARBA" id="ARBA00070228"/>
    </source>
</evidence>